<dbReference type="PANTHER" id="PTHR11360">
    <property type="entry name" value="MONOCARBOXYLATE TRANSPORTER"/>
    <property type="match status" value="1"/>
</dbReference>
<gene>
    <name evidence="6" type="ORF">HNR28_000068</name>
</gene>
<dbReference type="InterPro" id="IPR011701">
    <property type="entry name" value="MFS"/>
</dbReference>
<feature type="transmembrane region" description="Helical" evidence="4">
    <location>
        <begin position="423"/>
        <end position="442"/>
    </location>
</feature>
<dbReference type="PROSITE" id="PS50850">
    <property type="entry name" value="MFS"/>
    <property type="match status" value="1"/>
</dbReference>
<evidence type="ECO:0000256" key="4">
    <source>
        <dbReference type="SAM" id="Phobius"/>
    </source>
</evidence>
<feature type="transmembrane region" description="Helical" evidence="4">
    <location>
        <begin position="384"/>
        <end position="403"/>
    </location>
</feature>
<feature type="transmembrane region" description="Helical" evidence="4">
    <location>
        <begin position="255"/>
        <end position="276"/>
    </location>
</feature>
<feature type="domain" description="Major facilitator superfamily (MFS) profile" evidence="5">
    <location>
        <begin position="26"/>
        <end position="447"/>
    </location>
</feature>
<keyword evidence="2 4" id="KW-1133">Transmembrane helix</keyword>
<feature type="transmembrane region" description="Helical" evidence="4">
    <location>
        <begin position="25"/>
        <end position="45"/>
    </location>
</feature>
<dbReference type="CDD" id="cd17353">
    <property type="entry name" value="MFS_OFA_like"/>
    <property type="match status" value="1"/>
</dbReference>
<name>A0A7W9TJX9_CASDE</name>
<organism evidence="6 7">
    <name type="scientific">Castellaniella defragrans</name>
    <name type="common">Alcaligenes defragrans</name>
    <dbReference type="NCBI Taxonomy" id="75697"/>
    <lineage>
        <taxon>Bacteria</taxon>
        <taxon>Pseudomonadati</taxon>
        <taxon>Pseudomonadota</taxon>
        <taxon>Betaproteobacteria</taxon>
        <taxon>Burkholderiales</taxon>
        <taxon>Alcaligenaceae</taxon>
        <taxon>Castellaniella</taxon>
    </lineage>
</organism>
<accession>A0A7W9TJX9</accession>
<feature type="transmembrane region" description="Helical" evidence="4">
    <location>
        <begin position="165"/>
        <end position="184"/>
    </location>
</feature>
<evidence type="ECO:0000256" key="2">
    <source>
        <dbReference type="ARBA" id="ARBA00022989"/>
    </source>
</evidence>
<dbReference type="Proteomes" id="UP000541136">
    <property type="component" value="Unassembled WGS sequence"/>
</dbReference>
<proteinExistence type="predicted"/>
<feature type="transmembrane region" description="Helical" evidence="4">
    <location>
        <begin position="322"/>
        <end position="341"/>
    </location>
</feature>
<feature type="transmembrane region" description="Helical" evidence="4">
    <location>
        <begin position="288"/>
        <end position="310"/>
    </location>
</feature>
<feature type="transmembrane region" description="Helical" evidence="4">
    <location>
        <begin position="65"/>
        <end position="88"/>
    </location>
</feature>
<protein>
    <submittedName>
        <fullName evidence="6">MFS family permease</fullName>
    </submittedName>
</protein>
<feature type="transmembrane region" description="Helical" evidence="4">
    <location>
        <begin position="347"/>
        <end position="372"/>
    </location>
</feature>
<dbReference type="Pfam" id="PF07690">
    <property type="entry name" value="MFS_1"/>
    <property type="match status" value="1"/>
</dbReference>
<keyword evidence="3 4" id="KW-0472">Membrane</keyword>
<evidence type="ECO:0000313" key="6">
    <source>
        <dbReference type="EMBL" id="MBB6082050.1"/>
    </source>
</evidence>
<reference evidence="6 7" key="1">
    <citation type="submission" date="2020-08" db="EMBL/GenBank/DDBJ databases">
        <title>Genomic Encyclopedia of Type Strains, Phase IV (KMG-IV): sequencing the most valuable type-strain genomes for metagenomic binning, comparative biology and taxonomic classification.</title>
        <authorList>
            <person name="Goeker M."/>
        </authorList>
    </citation>
    <scope>NUCLEOTIDE SEQUENCE [LARGE SCALE GENOMIC DNA]</scope>
    <source>
        <strain evidence="6 7">DSM 12141</strain>
    </source>
</reference>
<dbReference type="EMBL" id="JACHIB010000001">
    <property type="protein sequence ID" value="MBB6082050.1"/>
    <property type="molecule type" value="Genomic_DNA"/>
</dbReference>
<keyword evidence="1 4" id="KW-0812">Transmembrane</keyword>
<feature type="transmembrane region" description="Helical" evidence="4">
    <location>
        <begin position="125"/>
        <end position="144"/>
    </location>
</feature>
<dbReference type="Gene3D" id="1.20.1250.20">
    <property type="entry name" value="MFS general substrate transporter like domains"/>
    <property type="match status" value="2"/>
</dbReference>
<dbReference type="InterPro" id="IPR020846">
    <property type="entry name" value="MFS_dom"/>
</dbReference>
<dbReference type="GO" id="GO:0022857">
    <property type="term" value="F:transmembrane transporter activity"/>
    <property type="evidence" value="ECO:0007669"/>
    <property type="project" value="InterPro"/>
</dbReference>
<dbReference type="InterPro" id="IPR036259">
    <property type="entry name" value="MFS_trans_sf"/>
</dbReference>
<evidence type="ECO:0000256" key="1">
    <source>
        <dbReference type="ARBA" id="ARBA00022692"/>
    </source>
</evidence>
<feature type="transmembrane region" description="Helical" evidence="4">
    <location>
        <begin position="100"/>
        <end position="119"/>
    </location>
</feature>
<evidence type="ECO:0000313" key="7">
    <source>
        <dbReference type="Proteomes" id="UP000541136"/>
    </source>
</evidence>
<evidence type="ECO:0000259" key="5">
    <source>
        <dbReference type="PROSITE" id="PS50850"/>
    </source>
</evidence>
<evidence type="ECO:0000256" key="3">
    <source>
        <dbReference type="ARBA" id="ARBA00023136"/>
    </source>
</evidence>
<dbReference type="InterPro" id="IPR050327">
    <property type="entry name" value="Proton-linked_MCT"/>
</dbReference>
<dbReference type="SUPFAM" id="SSF103473">
    <property type="entry name" value="MFS general substrate transporter"/>
    <property type="match status" value="1"/>
</dbReference>
<dbReference type="RefSeq" id="WP_151023927.1">
    <property type="nucleotide sequence ID" value="NZ_JACHIB010000001.1"/>
</dbReference>
<feature type="transmembrane region" description="Helical" evidence="4">
    <location>
        <begin position="196"/>
        <end position="217"/>
    </location>
</feature>
<sequence length="472" mass="50416">MSTETNQSGFFSKERITAPPGFNRWMIPPAALAVHLCIGQAYAFSVFNGPMTKLIGIQQPAPEDWGLPALGWIFSLAILFLGLSAAFAGKWLEDVGPRKAMFVAACCFGGGFIVSSVGISTHQLWLLYLGYGVLGGIGLGIGYVSPVSTLIKWFPDKRGMATGMAIMGFGGGAFIASPMSVALMEHFRTPDSLGVAQTFLVMGVLYFASMMIGACAIRIPAPDWKPEGWTPPATQKAMISRNHVHIDQALKTPQFWLLWWALTLNVTAGIGVLGQASVMIQESFRGAITPAAAAGFVGLLSLANMLGRFFWSSTSDYLGRKVTYGIFFVLGAVLYFLVPGMGASGNVALFVLFYAIIISMYGGGFSTIPAYLADLFGTRYVGGIHGRLLTAWAAAGVLGPVLVNYIRQYQVDHGVPPGQSYTVTMYLMAGLLVVGFICNLLVRPVAPHHHMAAETDAAPLGAGLAHQMAHQK</sequence>
<dbReference type="AlphaFoldDB" id="A0A7W9TJX9"/>
<dbReference type="PANTHER" id="PTHR11360:SF317">
    <property type="entry name" value="MAJOR FACILITATOR SUPERFAMILY (MFS) PROFILE DOMAIN-CONTAINING PROTEIN-RELATED"/>
    <property type="match status" value="1"/>
</dbReference>
<comment type="caution">
    <text evidence="6">The sequence shown here is derived from an EMBL/GenBank/DDBJ whole genome shotgun (WGS) entry which is preliminary data.</text>
</comment>